<gene>
    <name evidence="3" type="ORF">Ctob_004625</name>
</gene>
<sequence length="222" mass="24675">MATLAELAADMADAEELLSRATRPKVKTMLTEYLTQLRDEYISRSANPPTSDVTSSGLTYTTIPSFGWDQDGYGKEPNYVYVYITSGLDGVGNLPTENITCDFKTGSFDLKVHGFNGKNLRLLKDNLDKEIVPEESKLIVKPNKITIKMRKVKGTYGADHWTNLTGKHAREPGKKSEPGAELMDMMKDLYDNGDDNMKKALGEAMLKSRQTQATGRPDFPPD</sequence>
<comment type="caution">
    <text evidence="3">The sequence shown here is derived from an EMBL/GenBank/DDBJ whole genome shotgun (WGS) entry which is preliminary data.</text>
</comment>
<dbReference type="PROSITE" id="PS51203">
    <property type="entry name" value="CS"/>
    <property type="match status" value="1"/>
</dbReference>
<evidence type="ECO:0000313" key="3">
    <source>
        <dbReference type="EMBL" id="KOO31014.1"/>
    </source>
</evidence>
<dbReference type="PANTHER" id="PTHR13164:SF3">
    <property type="entry name" value="CALCYCLIN-BINDING PROTEIN"/>
    <property type="match status" value="1"/>
</dbReference>
<dbReference type="InterPro" id="IPR037893">
    <property type="entry name" value="CS_CacyBP"/>
</dbReference>
<dbReference type="FunFam" id="2.60.40.790:FF:000040">
    <property type="entry name" value="Calcyclin binding protein"/>
    <property type="match status" value="1"/>
</dbReference>
<accession>A0A0M0JWT2</accession>
<keyword evidence="4" id="KW-1185">Reference proteome</keyword>
<dbReference type="PANTHER" id="PTHR13164">
    <property type="entry name" value="CALICYLIN BINDING PROTEIN"/>
    <property type="match status" value="1"/>
</dbReference>
<dbReference type="Gene3D" id="2.60.40.790">
    <property type="match status" value="1"/>
</dbReference>
<evidence type="ECO:0000259" key="2">
    <source>
        <dbReference type="PROSITE" id="PS51203"/>
    </source>
</evidence>
<evidence type="ECO:0000259" key="1">
    <source>
        <dbReference type="PROSITE" id="PS51048"/>
    </source>
</evidence>
<dbReference type="PROSITE" id="PS51048">
    <property type="entry name" value="SGS"/>
    <property type="match status" value="1"/>
</dbReference>
<protein>
    <submittedName>
        <fullName evidence="3">Calcyclin binding protein</fullName>
    </submittedName>
</protein>
<dbReference type="SUPFAM" id="SSF49764">
    <property type="entry name" value="HSP20-like chaperones"/>
    <property type="match status" value="1"/>
</dbReference>
<evidence type="ECO:0000313" key="4">
    <source>
        <dbReference type="Proteomes" id="UP000037460"/>
    </source>
</evidence>
<dbReference type="Proteomes" id="UP000037460">
    <property type="component" value="Unassembled WGS sequence"/>
</dbReference>
<dbReference type="CDD" id="cd06468">
    <property type="entry name" value="p23_CacyBP"/>
    <property type="match status" value="1"/>
</dbReference>
<dbReference type="GO" id="GO:0044548">
    <property type="term" value="F:S100 protein binding"/>
    <property type="evidence" value="ECO:0007669"/>
    <property type="project" value="InterPro"/>
</dbReference>
<feature type="domain" description="SGS" evidence="1">
    <location>
        <begin position="146"/>
        <end position="222"/>
    </location>
</feature>
<dbReference type="InterPro" id="IPR052289">
    <property type="entry name" value="Calcyclin-binding_UBL-bridge"/>
</dbReference>
<dbReference type="InterPro" id="IPR007052">
    <property type="entry name" value="CS_dom"/>
</dbReference>
<dbReference type="GO" id="GO:0005634">
    <property type="term" value="C:nucleus"/>
    <property type="evidence" value="ECO:0007669"/>
    <property type="project" value="TreeGrafter"/>
</dbReference>
<feature type="domain" description="CS" evidence="2">
    <location>
        <begin position="61"/>
        <end position="165"/>
    </location>
</feature>
<dbReference type="EMBL" id="JWZX01002103">
    <property type="protein sequence ID" value="KOO31014.1"/>
    <property type="molecule type" value="Genomic_DNA"/>
</dbReference>
<proteinExistence type="predicted"/>
<dbReference type="GO" id="GO:0015631">
    <property type="term" value="F:tubulin binding"/>
    <property type="evidence" value="ECO:0007669"/>
    <property type="project" value="InterPro"/>
</dbReference>
<dbReference type="OrthoDB" id="164025at2759"/>
<reference evidence="4" key="1">
    <citation type="journal article" date="2015" name="PLoS Genet.">
        <title>Genome Sequence and Transcriptome Analyses of Chrysochromulina tobin: Metabolic Tools for Enhanced Algal Fitness in the Prominent Order Prymnesiales (Haptophyceae).</title>
        <authorList>
            <person name="Hovde B.T."/>
            <person name="Deodato C.R."/>
            <person name="Hunsperger H.M."/>
            <person name="Ryken S.A."/>
            <person name="Yost W."/>
            <person name="Jha R.K."/>
            <person name="Patterson J."/>
            <person name="Monnat R.J. Jr."/>
            <person name="Barlow S.B."/>
            <person name="Starkenburg S.R."/>
            <person name="Cattolico R.A."/>
        </authorList>
    </citation>
    <scope>NUCLEOTIDE SEQUENCE</scope>
    <source>
        <strain evidence="4">CCMP291</strain>
    </source>
</reference>
<dbReference type="InterPro" id="IPR008978">
    <property type="entry name" value="HSP20-like_chaperone"/>
</dbReference>
<dbReference type="InterPro" id="IPR007699">
    <property type="entry name" value="SGS_dom"/>
</dbReference>
<dbReference type="AlphaFoldDB" id="A0A0M0JWT2"/>
<dbReference type="GO" id="GO:0031625">
    <property type="term" value="F:ubiquitin protein ligase binding"/>
    <property type="evidence" value="ECO:0007669"/>
    <property type="project" value="InterPro"/>
</dbReference>
<name>A0A0M0JWT2_9EUKA</name>
<organism evidence="3 4">
    <name type="scientific">Chrysochromulina tobinii</name>
    <dbReference type="NCBI Taxonomy" id="1460289"/>
    <lineage>
        <taxon>Eukaryota</taxon>
        <taxon>Haptista</taxon>
        <taxon>Haptophyta</taxon>
        <taxon>Prymnesiophyceae</taxon>
        <taxon>Prymnesiales</taxon>
        <taxon>Chrysochromulinaceae</taxon>
        <taxon>Chrysochromulina</taxon>
    </lineage>
</organism>
<dbReference type="Pfam" id="PF04969">
    <property type="entry name" value="CS"/>
    <property type="match status" value="1"/>
</dbReference>